<gene>
    <name evidence="1" type="ORF">RIF29_30795</name>
</gene>
<accession>A0AAN9HYF9</accession>
<protein>
    <submittedName>
        <fullName evidence="1">Uncharacterized protein</fullName>
    </submittedName>
</protein>
<dbReference type="AlphaFoldDB" id="A0AAN9HYF9"/>
<organism evidence="1 2">
    <name type="scientific">Crotalaria pallida</name>
    <name type="common">Smooth rattlebox</name>
    <name type="synonym">Crotalaria striata</name>
    <dbReference type="NCBI Taxonomy" id="3830"/>
    <lineage>
        <taxon>Eukaryota</taxon>
        <taxon>Viridiplantae</taxon>
        <taxon>Streptophyta</taxon>
        <taxon>Embryophyta</taxon>
        <taxon>Tracheophyta</taxon>
        <taxon>Spermatophyta</taxon>
        <taxon>Magnoliopsida</taxon>
        <taxon>eudicotyledons</taxon>
        <taxon>Gunneridae</taxon>
        <taxon>Pentapetalae</taxon>
        <taxon>rosids</taxon>
        <taxon>fabids</taxon>
        <taxon>Fabales</taxon>
        <taxon>Fabaceae</taxon>
        <taxon>Papilionoideae</taxon>
        <taxon>50 kb inversion clade</taxon>
        <taxon>genistoids sensu lato</taxon>
        <taxon>core genistoids</taxon>
        <taxon>Crotalarieae</taxon>
        <taxon>Crotalaria</taxon>
    </lineage>
</organism>
<name>A0AAN9HYF9_CROPI</name>
<dbReference type="Proteomes" id="UP001372338">
    <property type="component" value="Unassembled WGS sequence"/>
</dbReference>
<comment type="caution">
    <text evidence="1">The sequence shown here is derived from an EMBL/GenBank/DDBJ whole genome shotgun (WGS) entry which is preliminary data.</text>
</comment>
<sequence length="70" mass="8213">MPSRKEEKVFYMAYGHVLREFLPIFYGIKLGDQWATATTRAYPFLILFGSDERHAIEVLYCAYPHMVADH</sequence>
<proteinExistence type="predicted"/>
<dbReference type="EMBL" id="JAYWIO010000006">
    <property type="protein sequence ID" value="KAK7257080.1"/>
    <property type="molecule type" value="Genomic_DNA"/>
</dbReference>
<evidence type="ECO:0000313" key="1">
    <source>
        <dbReference type="EMBL" id="KAK7257080.1"/>
    </source>
</evidence>
<evidence type="ECO:0000313" key="2">
    <source>
        <dbReference type="Proteomes" id="UP001372338"/>
    </source>
</evidence>
<keyword evidence="2" id="KW-1185">Reference proteome</keyword>
<reference evidence="1 2" key="1">
    <citation type="submission" date="2024-01" db="EMBL/GenBank/DDBJ databases">
        <title>The genomes of 5 underutilized Papilionoideae crops provide insights into root nodulation and disease resistanc.</title>
        <authorList>
            <person name="Yuan L."/>
        </authorList>
    </citation>
    <scope>NUCLEOTIDE SEQUENCE [LARGE SCALE GENOMIC DNA]</scope>
    <source>
        <strain evidence="1">ZHUSHIDOU_FW_LH</strain>
        <tissue evidence="1">Leaf</tissue>
    </source>
</reference>